<dbReference type="Pfam" id="PF00903">
    <property type="entry name" value="Glyoxalase"/>
    <property type="match status" value="1"/>
</dbReference>
<dbReference type="PROSITE" id="PS51819">
    <property type="entry name" value="VOC"/>
    <property type="match status" value="1"/>
</dbReference>
<dbReference type="RefSeq" id="WP_223404503.1">
    <property type="nucleotide sequence ID" value="NZ_JAGSHT010000007.1"/>
</dbReference>
<reference evidence="2 3" key="1">
    <citation type="submission" date="2021-04" db="EMBL/GenBank/DDBJ databases">
        <title>Ruania sp. nov., isolated from sandy soil of mangrove forest.</title>
        <authorList>
            <person name="Ge X."/>
            <person name="Huang R."/>
            <person name="Liu W."/>
        </authorList>
    </citation>
    <scope>NUCLEOTIDE SEQUENCE [LARGE SCALE GENOMIC DNA]</scope>
    <source>
        <strain evidence="2 3">N2-46</strain>
    </source>
</reference>
<proteinExistence type="predicted"/>
<sequence length="165" mass="17263">MTTTPATDQARTPAPNAGDFRLEVVVIPVVSVDRALQFYAGALGWRVDADFTVDDGLRVVQVTPPGSGASIIFGDKVTAAVAGSIDSLLLAVRDIDAARAELISRGAVVSPVFHDAGGVFHHSGTSARVPGRSPQAPDYASFASFADPDGNTWYLQEIQSRGPGR</sequence>
<comment type="caution">
    <text evidence="2">The sequence shown here is derived from an EMBL/GenBank/DDBJ whole genome shotgun (WGS) entry which is preliminary data.</text>
</comment>
<protein>
    <submittedName>
        <fullName evidence="2">VOC family protein</fullName>
    </submittedName>
</protein>
<gene>
    <name evidence="2" type="ORF">KCQ71_07675</name>
</gene>
<dbReference type="Gene3D" id="3.10.180.10">
    <property type="entry name" value="2,3-Dihydroxybiphenyl 1,2-Dioxygenase, domain 1"/>
    <property type="match status" value="1"/>
</dbReference>
<feature type="domain" description="VOC" evidence="1">
    <location>
        <begin position="21"/>
        <end position="158"/>
    </location>
</feature>
<dbReference type="SUPFAM" id="SSF54593">
    <property type="entry name" value="Glyoxalase/Bleomycin resistance protein/Dihydroxybiphenyl dioxygenase"/>
    <property type="match status" value="1"/>
</dbReference>
<evidence type="ECO:0000259" key="1">
    <source>
        <dbReference type="PROSITE" id="PS51819"/>
    </source>
</evidence>
<organism evidence="2 3">
    <name type="scientific">Occultella gossypii</name>
    <dbReference type="NCBI Taxonomy" id="2800820"/>
    <lineage>
        <taxon>Bacteria</taxon>
        <taxon>Bacillati</taxon>
        <taxon>Actinomycetota</taxon>
        <taxon>Actinomycetes</taxon>
        <taxon>Micrococcales</taxon>
        <taxon>Ruaniaceae</taxon>
        <taxon>Occultella</taxon>
    </lineage>
</organism>
<evidence type="ECO:0000313" key="2">
    <source>
        <dbReference type="EMBL" id="MBZ2196028.1"/>
    </source>
</evidence>
<dbReference type="Proteomes" id="UP000826651">
    <property type="component" value="Unassembled WGS sequence"/>
</dbReference>
<name>A0ABS7S9V4_9MICO</name>
<dbReference type="InterPro" id="IPR029068">
    <property type="entry name" value="Glyas_Bleomycin-R_OHBP_Dase"/>
</dbReference>
<accession>A0ABS7S9V4</accession>
<evidence type="ECO:0000313" key="3">
    <source>
        <dbReference type="Proteomes" id="UP000826651"/>
    </source>
</evidence>
<keyword evidence="3" id="KW-1185">Reference proteome</keyword>
<dbReference type="EMBL" id="JAGSHT010000007">
    <property type="protein sequence ID" value="MBZ2196028.1"/>
    <property type="molecule type" value="Genomic_DNA"/>
</dbReference>
<dbReference type="InterPro" id="IPR037523">
    <property type="entry name" value="VOC_core"/>
</dbReference>
<dbReference type="InterPro" id="IPR004360">
    <property type="entry name" value="Glyas_Fos-R_dOase_dom"/>
</dbReference>